<accession>A0A3L5TR22</accession>
<keyword evidence="3" id="KW-1185">Reference proteome</keyword>
<evidence type="ECO:0000313" key="3">
    <source>
        <dbReference type="Proteomes" id="UP000266721"/>
    </source>
</evidence>
<proteinExistence type="predicted"/>
<evidence type="ECO:0000313" key="2">
    <source>
        <dbReference type="EMBL" id="OPL21270.1"/>
    </source>
</evidence>
<feature type="non-terminal residue" evidence="2">
    <location>
        <position position="66"/>
    </location>
</feature>
<dbReference type="AlphaFoldDB" id="A0A3L5TR22"/>
<feature type="signal peptide" evidence="1">
    <location>
        <begin position="1"/>
        <end position="16"/>
    </location>
</feature>
<dbReference type="Proteomes" id="UP000266721">
    <property type="component" value="Unassembled WGS sequence"/>
</dbReference>
<feature type="chain" id="PRO_5018003297" evidence="1">
    <location>
        <begin position="17"/>
        <end position="66"/>
    </location>
</feature>
<sequence length="66" mass="7510">LMAMVIFMMYSVRLTTKNLTEDVNEPCVLHCNAETYSYVFNIKHTAVDGMKCMDKNNLCINGVCKV</sequence>
<keyword evidence="1" id="KW-0732">Signal</keyword>
<comment type="caution">
    <text evidence="2">The sequence shown here is derived from an EMBL/GenBank/DDBJ whole genome shotgun (WGS) entry which is preliminary data.</text>
</comment>
<name>A0A3L5TR22_MYTGA</name>
<feature type="non-terminal residue" evidence="2">
    <location>
        <position position="1"/>
    </location>
</feature>
<reference evidence="2 3" key="1">
    <citation type="journal article" date="2016" name="PLoS ONE">
        <title>A First Insight into the Genome of the Filter-Feeder Mussel Mytilus galloprovincialis.</title>
        <authorList>
            <person name="Murgarella M."/>
            <person name="Puiu D."/>
            <person name="Novoa B."/>
            <person name="Figueras A."/>
            <person name="Posada D."/>
            <person name="Canchaya C."/>
        </authorList>
    </citation>
    <scope>NUCLEOTIDE SEQUENCE [LARGE SCALE GENOMIC DNA]</scope>
    <source>
        <tissue evidence="2">Muscle</tissue>
    </source>
</reference>
<protein>
    <submittedName>
        <fullName evidence="2">Uncharacterized protein</fullName>
    </submittedName>
</protein>
<organism evidence="2 3">
    <name type="scientific">Mytilus galloprovincialis</name>
    <name type="common">Mediterranean mussel</name>
    <dbReference type="NCBI Taxonomy" id="29158"/>
    <lineage>
        <taxon>Eukaryota</taxon>
        <taxon>Metazoa</taxon>
        <taxon>Spiralia</taxon>
        <taxon>Lophotrochozoa</taxon>
        <taxon>Mollusca</taxon>
        <taxon>Bivalvia</taxon>
        <taxon>Autobranchia</taxon>
        <taxon>Pteriomorphia</taxon>
        <taxon>Mytilida</taxon>
        <taxon>Mytiloidea</taxon>
        <taxon>Mytilidae</taxon>
        <taxon>Mytilinae</taxon>
        <taxon>Mytilus</taxon>
    </lineage>
</organism>
<dbReference type="EMBL" id="KV593238">
    <property type="protein sequence ID" value="OPL21270.1"/>
    <property type="molecule type" value="Genomic_DNA"/>
</dbReference>
<evidence type="ECO:0000256" key="1">
    <source>
        <dbReference type="SAM" id="SignalP"/>
    </source>
</evidence>
<gene>
    <name evidence="2" type="ORF">AM593_08372</name>
</gene>